<organism evidence="3 4">
    <name type="scientific">Oceanipulchritudo coccoides</name>
    <dbReference type="NCBI Taxonomy" id="2706888"/>
    <lineage>
        <taxon>Bacteria</taxon>
        <taxon>Pseudomonadati</taxon>
        <taxon>Verrucomicrobiota</taxon>
        <taxon>Opitutia</taxon>
        <taxon>Puniceicoccales</taxon>
        <taxon>Oceanipulchritudinaceae</taxon>
        <taxon>Oceanipulchritudo</taxon>
    </lineage>
</organism>
<dbReference type="EMBL" id="JAAGNX010000003">
    <property type="protein sequence ID" value="NDV62995.1"/>
    <property type="molecule type" value="Genomic_DNA"/>
</dbReference>
<gene>
    <name evidence="3" type="ORF">G0Q06_11075</name>
</gene>
<dbReference type="InterPro" id="IPR000914">
    <property type="entry name" value="SBP_5_dom"/>
</dbReference>
<keyword evidence="1" id="KW-0732">Signal</keyword>
<dbReference type="AlphaFoldDB" id="A0A6B2M5B2"/>
<dbReference type="Gene3D" id="3.90.76.10">
    <property type="entry name" value="Dipeptide-binding Protein, Domain 1"/>
    <property type="match status" value="1"/>
</dbReference>
<evidence type="ECO:0000259" key="2">
    <source>
        <dbReference type="Pfam" id="PF00496"/>
    </source>
</evidence>
<dbReference type="GO" id="GO:1904680">
    <property type="term" value="F:peptide transmembrane transporter activity"/>
    <property type="evidence" value="ECO:0007669"/>
    <property type="project" value="TreeGrafter"/>
</dbReference>
<proteinExistence type="predicted"/>
<dbReference type="Pfam" id="PF00496">
    <property type="entry name" value="SBP_bac_5"/>
    <property type="match status" value="1"/>
</dbReference>
<evidence type="ECO:0000313" key="4">
    <source>
        <dbReference type="Proteomes" id="UP000478417"/>
    </source>
</evidence>
<dbReference type="GO" id="GO:0030288">
    <property type="term" value="C:outer membrane-bounded periplasmic space"/>
    <property type="evidence" value="ECO:0007669"/>
    <property type="project" value="TreeGrafter"/>
</dbReference>
<dbReference type="Proteomes" id="UP000478417">
    <property type="component" value="Unassembled WGS sequence"/>
</dbReference>
<evidence type="ECO:0000313" key="3">
    <source>
        <dbReference type="EMBL" id="NDV62995.1"/>
    </source>
</evidence>
<dbReference type="GO" id="GO:0042884">
    <property type="term" value="P:microcin transport"/>
    <property type="evidence" value="ECO:0007669"/>
    <property type="project" value="TreeGrafter"/>
</dbReference>
<dbReference type="Gene3D" id="3.40.190.10">
    <property type="entry name" value="Periplasmic binding protein-like II"/>
    <property type="match status" value="1"/>
</dbReference>
<dbReference type="GO" id="GO:0015833">
    <property type="term" value="P:peptide transport"/>
    <property type="evidence" value="ECO:0007669"/>
    <property type="project" value="TreeGrafter"/>
</dbReference>
<evidence type="ECO:0000256" key="1">
    <source>
        <dbReference type="ARBA" id="ARBA00022729"/>
    </source>
</evidence>
<dbReference type="PANTHER" id="PTHR30290:SF64">
    <property type="entry name" value="ABC TRANSPORTER PERIPLASMIC BINDING PROTEIN"/>
    <property type="match status" value="1"/>
</dbReference>
<name>A0A6B2M5B2_9BACT</name>
<dbReference type="Gene3D" id="3.10.105.10">
    <property type="entry name" value="Dipeptide-binding Protein, Domain 3"/>
    <property type="match status" value="1"/>
</dbReference>
<dbReference type="SUPFAM" id="SSF53850">
    <property type="entry name" value="Periplasmic binding protein-like II"/>
    <property type="match status" value="1"/>
</dbReference>
<dbReference type="CDD" id="cd08497">
    <property type="entry name" value="MbnE-like"/>
    <property type="match status" value="1"/>
</dbReference>
<accession>A0A6B2M5B2</accession>
<dbReference type="InterPro" id="IPR039424">
    <property type="entry name" value="SBP_5"/>
</dbReference>
<sequence length="683" mass="79001">MLSGCGGDSASSEVAIDNTEEVQEYYRTFKRPPLELKAQLASGAIDQEEYNRQMESVEPFYQFKTIEDLPEGLLWERGEGLPEIGSSEAKKGGTAYGALQDFPRTLRRVGPDANGSFRPYILDDVAMRIARRHPNDTSIGPRGHYYFPELAEEWAVDFENKTVYVRLDPEARFSDGEPVTSDDFMFMFFFFQSSYIRAPWYNNWYVESYTGITKYDDHTFSISVPEAKPDMNSRVLDLIPVPEHFFKELGDDYVERYQWRFQPTTGAYVIKEDDIKKGRSISLTRQKDWWAKDKKNLRYRYNPDRIHLTVIRDIPKMFESFKRGDLDATGLVNLPEYNYEKLPDDDPDVQAGYIHKVTFYNEIPRPTYGLWINTAKPLLDDVHVRRGINYATNWNRVIEEYFRGDNVRMNTTADGYGEFTHPTMKARPFDVDKALAEFAKAGFAKRGPDGILVNDEGQRLSFTLSTGYRTFQDMLTIVKEEAMKAGLEFRLEVLDGTAGWKMAQEKKHDITFSALGVSPEMYPRYWETYHADNAYDVPWLPDGVTPNPDRKIKTQTNNLQSVADPELDALIMAYRRSDDAEEMKKLAFRMEEILYDNASFCPGFVNPSYRVAFWRWVRYPDDFNVKLSASAGEWFVSWLDQDLKKETLEARKSGKTFEPVIKVYDQYAPQSLPEDASLARNAP</sequence>
<dbReference type="PANTHER" id="PTHR30290">
    <property type="entry name" value="PERIPLASMIC BINDING COMPONENT OF ABC TRANSPORTER"/>
    <property type="match status" value="1"/>
</dbReference>
<feature type="domain" description="Solute-binding protein family 5" evidence="2">
    <location>
        <begin position="148"/>
        <end position="534"/>
    </location>
</feature>
<keyword evidence="4" id="KW-1185">Reference proteome</keyword>
<reference evidence="3 4" key="1">
    <citation type="submission" date="2020-02" db="EMBL/GenBank/DDBJ databases">
        <title>Albibacoteraceae fam. nov., the first described family within the subdivision 4 Verrucomicrobia.</title>
        <authorList>
            <person name="Xi F."/>
        </authorList>
    </citation>
    <scope>NUCLEOTIDE SEQUENCE [LARGE SCALE GENOMIC DNA]</scope>
    <source>
        <strain evidence="3 4">CK1056</strain>
    </source>
</reference>
<comment type="caution">
    <text evidence="3">The sequence shown here is derived from an EMBL/GenBank/DDBJ whole genome shotgun (WGS) entry which is preliminary data.</text>
</comment>
<protein>
    <submittedName>
        <fullName evidence="3">ABC transporter substrate-binding protein</fullName>
    </submittedName>
</protein>